<dbReference type="RefSeq" id="WP_191159285.1">
    <property type="nucleotide sequence ID" value="NZ_JACXAI010000020.1"/>
</dbReference>
<organism evidence="2 3">
    <name type="scientific">Metabacillus arenae</name>
    <dbReference type="NCBI Taxonomy" id="2771434"/>
    <lineage>
        <taxon>Bacteria</taxon>
        <taxon>Bacillati</taxon>
        <taxon>Bacillota</taxon>
        <taxon>Bacilli</taxon>
        <taxon>Bacillales</taxon>
        <taxon>Bacillaceae</taxon>
        <taxon>Metabacillus</taxon>
    </lineage>
</organism>
<keyword evidence="3" id="KW-1185">Reference proteome</keyword>
<accession>A0A926RYF7</accession>
<dbReference type="Gene3D" id="3.40.1580.10">
    <property type="entry name" value="SMI1/KNR4-like"/>
    <property type="match status" value="1"/>
</dbReference>
<sequence length="185" mass="21676">MKIIYKTLEALKNKLDDEGNMEVIAEQGNIHTVNCSFNSPICNETLLAFQQESNWTLPDDYKEFLTHHNGARIFEMLLGKVNIGGGLRIYSMQEIQKTYENLQLTSTYYPIGYVLESYLLINNKDIEQKNLNYLFIASTFPEIKPLNLNFELFFDRFIISQGANFWDWPNYTAKNYYKYQGGIEF</sequence>
<evidence type="ECO:0000259" key="1">
    <source>
        <dbReference type="SMART" id="SM00860"/>
    </source>
</evidence>
<dbReference type="InterPro" id="IPR037883">
    <property type="entry name" value="Knr4/Smi1-like_sf"/>
</dbReference>
<protein>
    <submittedName>
        <fullName evidence="2">SMI1/KNR4 family protein</fullName>
    </submittedName>
</protein>
<dbReference type="Pfam" id="PF09346">
    <property type="entry name" value="SMI1_KNR4"/>
    <property type="match status" value="1"/>
</dbReference>
<dbReference type="InterPro" id="IPR018958">
    <property type="entry name" value="Knr4/Smi1-like_dom"/>
</dbReference>
<evidence type="ECO:0000313" key="2">
    <source>
        <dbReference type="EMBL" id="MBD1381695.1"/>
    </source>
</evidence>
<evidence type="ECO:0000313" key="3">
    <source>
        <dbReference type="Proteomes" id="UP000626844"/>
    </source>
</evidence>
<dbReference type="EMBL" id="JACXAI010000020">
    <property type="protein sequence ID" value="MBD1381695.1"/>
    <property type="molecule type" value="Genomic_DNA"/>
</dbReference>
<dbReference type="SUPFAM" id="SSF160631">
    <property type="entry name" value="SMI1/KNR4-like"/>
    <property type="match status" value="1"/>
</dbReference>
<name>A0A926RYF7_9BACI</name>
<dbReference type="AlphaFoldDB" id="A0A926RYF7"/>
<gene>
    <name evidence="2" type="ORF">IC621_15770</name>
</gene>
<comment type="caution">
    <text evidence="2">The sequence shown here is derived from an EMBL/GenBank/DDBJ whole genome shotgun (WGS) entry which is preliminary data.</text>
</comment>
<proteinExistence type="predicted"/>
<dbReference type="SMART" id="SM00860">
    <property type="entry name" value="SMI1_KNR4"/>
    <property type="match status" value="1"/>
</dbReference>
<dbReference type="Proteomes" id="UP000626844">
    <property type="component" value="Unassembled WGS sequence"/>
</dbReference>
<feature type="domain" description="Knr4/Smi1-like" evidence="1">
    <location>
        <begin position="40"/>
        <end position="156"/>
    </location>
</feature>
<reference evidence="2" key="1">
    <citation type="submission" date="2020-09" db="EMBL/GenBank/DDBJ databases">
        <title>A novel bacterium of genus Bacillus, isolated from South China Sea.</title>
        <authorList>
            <person name="Huang H."/>
            <person name="Mo K."/>
            <person name="Hu Y."/>
        </authorList>
    </citation>
    <scope>NUCLEOTIDE SEQUENCE</scope>
    <source>
        <strain evidence="2">IB182487</strain>
    </source>
</reference>